<reference evidence="7 8" key="2">
    <citation type="journal article" date="2011" name="Stand. Genomic Sci.">
        <title>Complete genome sequence of Desulfurococcus mucosus type strain (O7/1).</title>
        <authorList>
            <person name="Wirth R."/>
            <person name="Chertkov O."/>
            <person name="Held B."/>
            <person name="Lapidus A."/>
            <person name="Nolan M."/>
            <person name="Lucas S."/>
            <person name="Hammon N."/>
            <person name="Deshpande S."/>
            <person name="Cheng J.F."/>
            <person name="Tapia R."/>
            <person name="Han C."/>
            <person name="Goodwin L."/>
            <person name="Pitluck S."/>
            <person name="Liolios K."/>
            <person name="Ioanna P."/>
            <person name="Ivanova N."/>
            <person name="Mavromatis K."/>
            <person name="Mikhailova N."/>
            <person name="Pati A."/>
            <person name="Chen A."/>
            <person name="Palaniappan K."/>
            <person name="Land M."/>
            <person name="Hauser L."/>
            <person name="Chang Y.J."/>
            <person name="Jeffries C.D."/>
            <person name="Bilek Y."/>
            <person name="Hader T."/>
            <person name="Rohde M."/>
            <person name="Spring S."/>
            <person name="Sikorski J."/>
            <person name="Goker M."/>
            <person name="Woyke T."/>
            <person name="Bristow J."/>
            <person name="Eisen J.A."/>
            <person name="Markowitz V."/>
            <person name="Hugenholtz P."/>
            <person name="Kyrpides N.C."/>
            <person name="Klenk H.P."/>
        </authorList>
    </citation>
    <scope>NUCLEOTIDE SEQUENCE [LARGE SCALE GENOMIC DNA]</scope>
    <source>
        <strain evidence="8">ATCC 35584 / DSM 2162 / JCM 9187 / O7/1</strain>
    </source>
</reference>
<gene>
    <name evidence="4" type="primary">rrp42</name>
    <name evidence="7" type="ordered locus">Desmu_1314</name>
</gene>
<dbReference type="Gene3D" id="3.30.230.70">
    <property type="entry name" value="GHMP Kinase, N-terminal domain"/>
    <property type="match status" value="1"/>
</dbReference>
<dbReference type="InterPro" id="IPR020568">
    <property type="entry name" value="Ribosomal_Su5_D2-typ_SF"/>
</dbReference>
<dbReference type="PANTHER" id="PTHR11097:SF8">
    <property type="entry name" value="EXOSOME COMPLEX COMPONENT RRP42"/>
    <property type="match status" value="1"/>
</dbReference>
<comment type="subcellular location">
    <subcellularLocation>
        <location evidence="1 4">Cytoplasm</location>
    </subcellularLocation>
</comment>
<dbReference type="HOGENOM" id="CLU_038194_0_0_2"/>
<dbReference type="AlphaFoldDB" id="E8R7E3"/>
<reference evidence="8" key="1">
    <citation type="submission" date="2010-11" db="EMBL/GenBank/DDBJ databases">
        <title>The complete genome of Desulfurococcus mucosus DSM 2162.</title>
        <authorList>
            <consortium name="US DOE Joint Genome Institute (JGI-PGF)"/>
            <person name="Lucas S."/>
            <person name="Copeland A."/>
            <person name="Lapidus A."/>
            <person name="Bruce D."/>
            <person name="Goodwin L."/>
            <person name="Pitluck S."/>
            <person name="Kyrpides N."/>
            <person name="Mavromatis K."/>
            <person name="Pagani I."/>
            <person name="Ivanova N."/>
            <person name="Ovchinnikova G."/>
            <person name="Chertkov O."/>
            <person name="Held B."/>
            <person name="Brettin T."/>
            <person name="Detter J.C."/>
            <person name="Tapia R."/>
            <person name="Han C."/>
            <person name="Land M."/>
            <person name="Hauser L."/>
            <person name="Markowitz V."/>
            <person name="Cheng J.-F."/>
            <person name="Hugenholtz P."/>
            <person name="Woyke T."/>
            <person name="Wu D."/>
            <person name="Wirth R."/>
            <person name="Bilek Y."/>
            <person name="Hader T."/>
            <person name="Klenk H.-P."/>
            <person name="Eisen J.A."/>
        </authorList>
    </citation>
    <scope>NUCLEOTIDE SEQUENCE [LARGE SCALE GENOMIC DNA]</scope>
    <source>
        <strain evidence="8">ATCC 35584 / DSM 2162 / JCM 9187 / O7/1</strain>
    </source>
</reference>
<dbReference type="FunFam" id="3.30.230.70:FF:000017">
    <property type="entry name" value="Exosome complex component Rrp42"/>
    <property type="match status" value="1"/>
</dbReference>
<keyword evidence="7" id="KW-0378">Hydrolase</keyword>
<dbReference type="GO" id="GO:0035925">
    <property type="term" value="F:mRNA 3'-UTR AU-rich region binding"/>
    <property type="evidence" value="ECO:0007669"/>
    <property type="project" value="TreeGrafter"/>
</dbReference>
<dbReference type="PANTHER" id="PTHR11097">
    <property type="entry name" value="EXOSOME COMPLEX EXONUCLEASE RIBOSOMAL RNA PROCESSING PROTEIN"/>
    <property type="match status" value="1"/>
</dbReference>
<evidence type="ECO:0000259" key="5">
    <source>
        <dbReference type="Pfam" id="PF01138"/>
    </source>
</evidence>
<dbReference type="InterPro" id="IPR015847">
    <property type="entry name" value="ExoRNase_PH_dom2"/>
</dbReference>
<dbReference type="InterPro" id="IPR036345">
    <property type="entry name" value="ExoRNase_PH_dom2_sf"/>
</dbReference>
<dbReference type="HAMAP" id="MF_00622">
    <property type="entry name" value="Exosome_Rrp42"/>
    <property type="match status" value="1"/>
</dbReference>
<dbReference type="KEGG" id="dmu:Desmu_1314"/>
<dbReference type="InterPro" id="IPR050590">
    <property type="entry name" value="Exosome_comp_Rrp42_subfam"/>
</dbReference>
<dbReference type="OrthoDB" id="30932at2157"/>
<protein>
    <recommendedName>
        <fullName evidence="4">Exosome complex component Rrp42</fullName>
    </recommendedName>
</protein>
<dbReference type="Proteomes" id="UP000001068">
    <property type="component" value="Chromosome"/>
</dbReference>
<sequence length="286" mass="31276">MSITPEKEPLLPRLQVENIIKSIKRGERIDGRGLYDYRPLEVVLNPIQKASGSSLVRLGGTQVIAGVKLELGEPFPDRPNEGVLQVHAEFVPLASPSFEPGPPDENSIEIARIIDRSLREPKAVKLDTLVVEPGKVVWVVFDDIYLVDHQGNITDASMMASMLALATARIPGLVKTETGYRVDNTKQTGPLPINTLVVTVTMGIYGDTIVVDPSLEEEAVLDSFLTIAVDEAGRICGVQKRGMKGFSRNTLENAVNTALSKGRDLIELLRKILNNPGEYMKPLVSE</sequence>
<name>E8R7E3_DESM0</name>
<evidence type="ECO:0000256" key="2">
    <source>
        <dbReference type="ARBA" id="ARBA00022490"/>
    </source>
</evidence>
<evidence type="ECO:0000259" key="6">
    <source>
        <dbReference type="Pfam" id="PF03725"/>
    </source>
</evidence>
<dbReference type="GO" id="GO:0016075">
    <property type="term" value="P:rRNA catabolic process"/>
    <property type="evidence" value="ECO:0007669"/>
    <property type="project" value="TreeGrafter"/>
</dbReference>
<evidence type="ECO:0000256" key="4">
    <source>
        <dbReference type="HAMAP-Rule" id="MF_00622"/>
    </source>
</evidence>
<dbReference type="InterPro" id="IPR001247">
    <property type="entry name" value="ExoRNase_PH_dom1"/>
</dbReference>
<dbReference type="GeneID" id="10154039"/>
<dbReference type="eggNOG" id="arCOG01574">
    <property type="taxonomic scope" value="Archaea"/>
</dbReference>
<proteinExistence type="inferred from homology"/>
<accession>E8R7E3</accession>
<feature type="domain" description="Exoribonuclease phosphorolytic" evidence="6">
    <location>
        <begin position="196"/>
        <end position="260"/>
    </location>
</feature>
<dbReference type="GO" id="GO:0016787">
    <property type="term" value="F:hydrolase activity"/>
    <property type="evidence" value="ECO:0007669"/>
    <property type="project" value="UniProtKB-KW"/>
</dbReference>
<feature type="domain" description="Exoribonuclease phosphorolytic" evidence="5">
    <location>
        <begin position="37"/>
        <end position="171"/>
    </location>
</feature>
<evidence type="ECO:0000256" key="1">
    <source>
        <dbReference type="ARBA" id="ARBA00004496"/>
    </source>
</evidence>
<keyword evidence="2 4" id="KW-0963">Cytoplasm</keyword>
<organism evidence="7 8">
    <name type="scientific">Desulfurococcus mucosus (strain ATCC 35584 / DSM 2162 / JCM 9187 / O7/1)</name>
    <dbReference type="NCBI Taxonomy" id="765177"/>
    <lineage>
        <taxon>Archaea</taxon>
        <taxon>Thermoproteota</taxon>
        <taxon>Thermoprotei</taxon>
        <taxon>Desulfurococcales</taxon>
        <taxon>Desulfurococcaceae</taxon>
        <taxon>Desulfurococcus</taxon>
    </lineage>
</organism>
<comment type="function">
    <text evidence="4">Non-catalytic component of the exosome, which is a complex involved in RNA degradation. Contributes to the structuring of the Rrp41 active site.</text>
</comment>
<evidence type="ECO:0000313" key="7">
    <source>
        <dbReference type="EMBL" id="ADV65608.1"/>
    </source>
</evidence>
<dbReference type="NCBIfam" id="NF003282">
    <property type="entry name" value="PRK04282.1-1"/>
    <property type="match status" value="1"/>
</dbReference>
<dbReference type="Pfam" id="PF01138">
    <property type="entry name" value="RNase_PH"/>
    <property type="match status" value="1"/>
</dbReference>
<comment type="subunit">
    <text evidence="4">Component of the archaeal exosome complex. Forms a hexameric ring-like arrangement composed of 3 Rrp41-Rrp42 heterodimers. The hexameric ring associates with a trimer of Rrp4 and/or Csl4 subunits.</text>
</comment>
<dbReference type="CDD" id="cd11365">
    <property type="entry name" value="RNase_PH_archRRP42"/>
    <property type="match status" value="1"/>
</dbReference>
<dbReference type="InterPro" id="IPR020869">
    <property type="entry name" value="Rrp42_archaea"/>
</dbReference>
<dbReference type="SUPFAM" id="SSF55666">
    <property type="entry name" value="Ribonuclease PH domain 2-like"/>
    <property type="match status" value="1"/>
</dbReference>
<keyword evidence="3 4" id="KW-0271">Exosome</keyword>
<dbReference type="SUPFAM" id="SSF54211">
    <property type="entry name" value="Ribosomal protein S5 domain 2-like"/>
    <property type="match status" value="1"/>
</dbReference>
<comment type="similarity">
    <text evidence="4">Belongs to the RNase PH family. Rrp42 subfamily.</text>
</comment>
<dbReference type="STRING" id="765177.Desmu_1314"/>
<dbReference type="InterPro" id="IPR027408">
    <property type="entry name" value="PNPase/RNase_PH_dom_sf"/>
</dbReference>
<dbReference type="Pfam" id="PF03725">
    <property type="entry name" value="RNase_PH_C"/>
    <property type="match status" value="1"/>
</dbReference>
<keyword evidence="8" id="KW-1185">Reference proteome</keyword>
<dbReference type="GO" id="GO:0000177">
    <property type="term" value="C:cytoplasmic exosome (RNase complex)"/>
    <property type="evidence" value="ECO:0007669"/>
    <property type="project" value="TreeGrafter"/>
</dbReference>
<dbReference type="EMBL" id="CP002363">
    <property type="protein sequence ID" value="ADV65608.1"/>
    <property type="molecule type" value="Genomic_DNA"/>
</dbReference>
<evidence type="ECO:0000313" key="8">
    <source>
        <dbReference type="Proteomes" id="UP000001068"/>
    </source>
</evidence>
<dbReference type="RefSeq" id="WP_013562830.1">
    <property type="nucleotide sequence ID" value="NC_014961.1"/>
</dbReference>
<evidence type="ECO:0000256" key="3">
    <source>
        <dbReference type="ARBA" id="ARBA00022835"/>
    </source>
</evidence>